<dbReference type="InterPro" id="IPR011333">
    <property type="entry name" value="SKP1/BTB/POZ_sf"/>
</dbReference>
<dbReference type="SMART" id="SM00225">
    <property type="entry name" value="BTB"/>
    <property type="match status" value="1"/>
</dbReference>
<evidence type="ECO:0000313" key="3">
    <source>
        <dbReference type="RefSeq" id="XP_065656642.1"/>
    </source>
</evidence>
<dbReference type="Pfam" id="PF00651">
    <property type="entry name" value="BTB"/>
    <property type="match status" value="1"/>
</dbReference>
<evidence type="ECO:0000313" key="2">
    <source>
        <dbReference type="Proteomes" id="UP001652625"/>
    </source>
</evidence>
<dbReference type="SUPFAM" id="SSF54695">
    <property type="entry name" value="POZ domain"/>
    <property type="match status" value="1"/>
</dbReference>
<sequence>MNQYSWDFTRKTDLTLLVQDSEFHVHRFILSSCSPVFNVMLESDNFVEKTCQIIKLPNKKKEHIQLMLNFIYPFGHHITEQTDINCLLNLSREYQINKIRGLCEKYLLQKIPTVEQLIIAQEYGFTLLKEKCLLQLSEKALALLQDHPRYNELSESNKLKLAEQHVKILQTYCKKTAQIAQASDMRYIPIATHVQCGHKPKHNNNPHFICHYCRASALRGFIKDQSRKLGLEKKLDEFKKSEISI</sequence>
<dbReference type="InterPro" id="IPR000210">
    <property type="entry name" value="BTB/POZ_dom"/>
</dbReference>
<protein>
    <submittedName>
        <fullName evidence="3">BTB and MATH domain-containing protein 36</fullName>
    </submittedName>
</protein>
<name>A0ABM4C4Z2_HYDVU</name>
<dbReference type="GeneID" id="101236379"/>
<gene>
    <name evidence="3" type="primary">LOC101236379</name>
</gene>
<dbReference type="PANTHER" id="PTHR22744">
    <property type="entry name" value="HELIX LOOP HELIX PROTEIN 21-RELATED"/>
    <property type="match status" value="1"/>
</dbReference>
<dbReference type="RefSeq" id="XP_065656642.1">
    <property type="nucleotide sequence ID" value="XM_065800570.1"/>
</dbReference>
<dbReference type="Gene3D" id="3.30.710.10">
    <property type="entry name" value="Potassium Channel Kv1.1, Chain A"/>
    <property type="match status" value="1"/>
</dbReference>
<dbReference type="PROSITE" id="PS50097">
    <property type="entry name" value="BTB"/>
    <property type="match status" value="1"/>
</dbReference>
<dbReference type="Proteomes" id="UP001652625">
    <property type="component" value="Chromosome 06"/>
</dbReference>
<dbReference type="CDD" id="cd18186">
    <property type="entry name" value="BTB_POZ_ZBTB_KLHL-like"/>
    <property type="match status" value="1"/>
</dbReference>
<organism evidence="2 3">
    <name type="scientific">Hydra vulgaris</name>
    <name type="common">Hydra</name>
    <name type="synonym">Hydra attenuata</name>
    <dbReference type="NCBI Taxonomy" id="6087"/>
    <lineage>
        <taxon>Eukaryota</taxon>
        <taxon>Metazoa</taxon>
        <taxon>Cnidaria</taxon>
        <taxon>Hydrozoa</taxon>
        <taxon>Hydroidolina</taxon>
        <taxon>Anthoathecata</taxon>
        <taxon>Aplanulata</taxon>
        <taxon>Hydridae</taxon>
        <taxon>Hydra</taxon>
    </lineage>
</organism>
<keyword evidence="2" id="KW-1185">Reference proteome</keyword>
<accession>A0ABM4C4Z2</accession>
<feature type="domain" description="BTB" evidence="1">
    <location>
        <begin position="12"/>
        <end position="80"/>
    </location>
</feature>
<dbReference type="PANTHER" id="PTHR22744:SF17">
    <property type="entry name" value="BTB DOMAIN-CONTAINING PROTEIN"/>
    <property type="match status" value="1"/>
</dbReference>
<proteinExistence type="predicted"/>
<evidence type="ECO:0000259" key="1">
    <source>
        <dbReference type="PROSITE" id="PS50097"/>
    </source>
</evidence>
<reference evidence="3" key="1">
    <citation type="submission" date="2025-08" db="UniProtKB">
        <authorList>
            <consortium name="RefSeq"/>
        </authorList>
    </citation>
    <scope>IDENTIFICATION</scope>
</reference>